<feature type="domain" description="TonB-dependent receptor-like beta-barrel" evidence="18">
    <location>
        <begin position="251"/>
        <end position="670"/>
    </location>
</feature>
<dbReference type="NCBIfam" id="TIGR01783">
    <property type="entry name" value="TonB-siderophor"/>
    <property type="match status" value="1"/>
</dbReference>
<keyword evidence="11 14" id="KW-0472">Membrane</keyword>
<evidence type="ECO:0000256" key="15">
    <source>
        <dbReference type="RuleBase" id="RU003357"/>
    </source>
</evidence>
<keyword evidence="7 17" id="KW-0732">Signal</keyword>
<dbReference type="AlphaFoldDB" id="A0AAW3I9S5"/>
<evidence type="ECO:0000256" key="14">
    <source>
        <dbReference type="PROSITE-ProRule" id="PRU01360"/>
    </source>
</evidence>
<feature type="compositionally biased region" description="Polar residues" evidence="16">
    <location>
        <begin position="56"/>
        <end position="66"/>
    </location>
</feature>
<evidence type="ECO:0000256" key="5">
    <source>
        <dbReference type="ARBA" id="ARBA00022496"/>
    </source>
</evidence>
<dbReference type="InterPro" id="IPR000531">
    <property type="entry name" value="Beta-barrel_TonB"/>
</dbReference>
<keyword evidence="6 14" id="KW-0812">Transmembrane</keyword>
<name>A0AAW3I9S5_9BURK</name>
<keyword evidence="3 14" id="KW-0813">Transport</keyword>
<evidence type="ECO:0000256" key="8">
    <source>
        <dbReference type="ARBA" id="ARBA00023004"/>
    </source>
</evidence>
<evidence type="ECO:0000259" key="18">
    <source>
        <dbReference type="Pfam" id="PF00593"/>
    </source>
</evidence>
<dbReference type="InterPro" id="IPR012910">
    <property type="entry name" value="Plug_dom"/>
</dbReference>
<evidence type="ECO:0000256" key="17">
    <source>
        <dbReference type="SAM" id="SignalP"/>
    </source>
</evidence>
<dbReference type="PANTHER" id="PTHR32552:SF68">
    <property type="entry name" value="FERRICHROME OUTER MEMBRANE TRANSPORTER_PHAGE RECEPTOR"/>
    <property type="match status" value="1"/>
</dbReference>
<evidence type="ECO:0000259" key="19">
    <source>
        <dbReference type="Pfam" id="PF07715"/>
    </source>
</evidence>
<dbReference type="Proteomes" id="UP000037511">
    <property type="component" value="Unassembled WGS sequence"/>
</dbReference>
<dbReference type="InterPro" id="IPR039426">
    <property type="entry name" value="TonB-dep_rcpt-like"/>
</dbReference>
<evidence type="ECO:0000256" key="4">
    <source>
        <dbReference type="ARBA" id="ARBA00022452"/>
    </source>
</evidence>
<dbReference type="EMBL" id="LGVG01000002">
    <property type="protein sequence ID" value="KNE29394.1"/>
    <property type="molecule type" value="Genomic_DNA"/>
</dbReference>
<feature type="region of interest" description="Disordered" evidence="16">
    <location>
        <begin position="43"/>
        <end position="66"/>
    </location>
</feature>
<sequence length="700" mass="76246">MSHLHAPALFTALSAGLALLAPGALHAQSPDVVQLPSVRVTAEPEADGSFNPVQPPSVNKSSVPLSQTPQSITVVPRAVLDSQQAQTLADALHNVPGVVANQFGRRGWDDLIIRGQVASDSLFLDGLRTAASNRVAEQLFGLEQVEVLKGPASLLYGLVLPGGLVNMVSKRPQPEAFANVETTVGSHDFYQGTLDMGTPLSENGKAAFRLNALAMNSHDATDYVWFKNRWIAPSLSLDLGTRTDFTILTSYQERRYVRQQGLPVIGSVLENPNGSIPRDRFIGEPDQDPYRGFQSRVGYALTHRFDNGWTVNQNLRWQEFTLDGQLVAAGTLAAGGRSLRRTATDQHWDGDTFSMDTNAQRRFDTAWGKHEITVGVDYLRTRENALQTSCSVGALDMYDPVYGSPIVCPAKPRTDSQSTVRSLGFYFRDQIQLGERWRLIAGLRRDDAASYSTDRLTGNRQDNPAQKTTGSGAVMYEIAPGVRPYISYATSFDPNVGTDANGQGFAPETGRQWEAGVKFDLDDGNTSLTVAAFDLRRRQVLQSDPINDGYSIAVGEQRTRGAELGFVSDLGNGLSLMGGYAYIAAVITDDGGQAASTEGSWLDNVPRHSFNLTARYRLRGPAQGWELNGGMRGESPRHAYGYVIPGYAVADAGIAYNADRWRAALTVRNLFDKDYFAGGLRNAVALGDGRTTMLTLGYRY</sequence>
<accession>A0AAW3I9S5</accession>
<evidence type="ECO:0000256" key="3">
    <source>
        <dbReference type="ARBA" id="ARBA00022448"/>
    </source>
</evidence>
<keyword evidence="12" id="KW-0675">Receptor</keyword>
<dbReference type="PANTHER" id="PTHR32552">
    <property type="entry name" value="FERRICHROME IRON RECEPTOR-RELATED"/>
    <property type="match status" value="1"/>
</dbReference>
<dbReference type="InterPro" id="IPR037066">
    <property type="entry name" value="Plug_dom_sf"/>
</dbReference>
<keyword evidence="8" id="KW-0408">Iron</keyword>
<comment type="similarity">
    <text evidence="2 14 15">Belongs to the TonB-dependent receptor family.</text>
</comment>
<evidence type="ECO:0000256" key="9">
    <source>
        <dbReference type="ARBA" id="ARBA00023065"/>
    </source>
</evidence>
<evidence type="ECO:0000256" key="2">
    <source>
        <dbReference type="ARBA" id="ARBA00009810"/>
    </source>
</evidence>
<evidence type="ECO:0000256" key="12">
    <source>
        <dbReference type="ARBA" id="ARBA00023170"/>
    </source>
</evidence>
<evidence type="ECO:0000313" key="20">
    <source>
        <dbReference type="EMBL" id="KNE29394.1"/>
    </source>
</evidence>
<evidence type="ECO:0000313" key="21">
    <source>
        <dbReference type="Proteomes" id="UP000037511"/>
    </source>
</evidence>
<evidence type="ECO:0000256" key="6">
    <source>
        <dbReference type="ARBA" id="ARBA00022692"/>
    </source>
</evidence>
<proteinExistence type="inferred from homology"/>
<evidence type="ECO:0000256" key="7">
    <source>
        <dbReference type="ARBA" id="ARBA00022729"/>
    </source>
</evidence>
<evidence type="ECO:0000256" key="16">
    <source>
        <dbReference type="SAM" id="MobiDB-lite"/>
    </source>
</evidence>
<keyword evidence="4 14" id="KW-1134">Transmembrane beta strand</keyword>
<dbReference type="SUPFAM" id="SSF56935">
    <property type="entry name" value="Porins"/>
    <property type="match status" value="1"/>
</dbReference>
<dbReference type="GO" id="GO:0038023">
    <property type="term" value="F:signaling receptor activity"/>
    <property type="evidence" value="ECO:0007669"/>
    <property type="project" value="InterPro"/>
</dbReference>
<comment type="subcellular location">
    <subcellularLocation>
        <location evidence="1 14">Cell outer membrane</location>
        <topology evidence="1 14">Multi-pass membrane protein</topology>
    </subcellularLocation>
</comment>
<dbReference type="GO" id="GO:0015344">
    <property type="term" value="F:siderophore uptake transmembrane transporter activity"/>
    <property type="evidence" value="ECO:0007669"/>
    <property type="project" value="TreeGrafter"/>
</dbReference>
<comment type="caution">
    <text evidence="20">The sequence shown here is derived from an EMBL/GenBank/DDBJ whole genome shotgun (WGS) entry which is preliminary data.</text>
</comment>
<dbReference type="RefSeq" id="WP_050445354.1">
    <property type="nucleotide sequence ID" value="NZ_LGVG01000002.1"/>
</dbReference>
<dbReference type="Gene3D" id="2.40.170.20">
    <property type="entry name" value="TonB-dependent receptor, beta-barrel domain"/>
    <property type="match status" value="1"/>
</dbReference>
<gene>
    <name evidence="20" type="ORF">AFM18_03525</name>
</gene>
<dbReference type="CDD" id="cd01347">
    <property type="entry name" value="ligand_gated_channel"/>
    <property type="match status" value="1"/>
</dbReference>
<evidence type="ECO:0000256" key="1">
    <source>
        <dbReference type="ARBA" id="ARBA00004571"/>
    </source>
</evidence>
<organism evidence="20 21">
    <name type="scientific">Achromobacter spanius</name>
    <dbReference type="NCBI Taxonomy" id="217203"/>
    <lineage>
        <taxon>Bacteria</taxon>
        <taxon>Pseudomonadati</taxon>
        <taxon>Pseudomonadota</taxon>
        <taxon>Betaproteobacteria</taxon>
        <taxon>Burkholderiales</taxon>
        <taxon>Alcaligenaceae</taxon>
        <taxon>Achromobacter</taxon>
    </lineage>
</organism>
<dbReference type="InterPro" id="IPR036942">
    <property type="entry name" value="Beta-barrel_TonB_sf"/>
</dbReference>
<feature type="domain" description="TonB-dependent receptor plug" evidence="19">
    <location>
        <begin position="65"/>
        <end position="163"/>
    </location>
</feature>
<dbReference type="Gene3D" id="2.170.130.10">
    <property type="entry name" value="TonB-dependent receptor, plug domain"/>
    <property type="match status" value="1"/>
</dbReference>
<dbReference type="Pfam" id="PF07715">
    <property type="entry name" value="Plug"/>
    <property type="match status" value="1"/>
</dbReference>
<evidence type="ECO:0000256" key="11">
    <source>
        <dbReference type="ARBA" id="ARBA00023136"/>
    </source>
</evidence>
<dbReference type="InterPro" id="IPR010105">
    <property type="entry name" value="TonB_sidphr_rcpt"/>
</dbReference>
<keyword evidence="13 14" id="KW-0998">Cell outer membrane</keyword>
<reference evidence="20 21" key="1">
    <citation type="submission" date="2015-07" db="EMBL/GenBank/DDBJ databases">
        <title>Draft genome of Achromobacter spanius.</title>
        <authorList>
            <person name="Wang X."/>
        </authorList>
    </citation>
    <scope>NUCLEOTIDE SEQUENCE [LARGE SCALE GENOMIC DNA]</scope>
    <source>
        <strain evidence="20 21">CGMCC9173</strain>
    </source>
</reference>
<protein>
    <submittedName>
        <fullName evidence="20">IclR family transcriptional regulator</fullName>
    </submittedName>
</protein>
<keyword evidence="9" id="KW-0406">Ion transport</keyword>
<keyword evidence="5" id="KW-0410">Iron transport</keyword>
<dbReference type="FunFam" id="2.170.130.10:FF:000001">
    <property type="entry name" value="Catecholate siderophore TonB-dependent receptor"/>
    <property type="match status" value="1"/>
</dbReference>
<evidence type="ECO:0000256" key="10">
    <source>
        <dbReference type="ARBA" id="ARBA00023077"/>
    </source>
</evidence>
<feature type="chain" id="PRO_5043991438" evidence="17">
    <location>
        <begin position="28"/>
        <end position="700"/>
    </location>
</feature>
<evidence type="ECO:0000256" key="13">
    <source>
        <dbReference type="ARBA" id="ARBA00023237"/>
    </source>
</evidence>
<dbReference type="GO" id="GO:0015891">
    <property type="term" value="P:siderophore transport"/>
    <property type="evidence" value="ECO:0007669"/>
    <property type="project" value="InterPro"/>
</dbReference>
<keyword evidence="10 15" id="KW-0798">TonB box</keyword>
<dbReference type="GO" id="GO:0009279">
    <property type="term" value="C:cell outer membrane"/>
    <property type="evidence" value="ECO:0007669"/>
    <property type="project" value="UniProtKB-SubCell"/>
</dbReference>
<dbReference type="PROSITE" id="PS52016">
    <property type="entry name" value="TONB_DEPENDENT_REC_3"/>
    <property type="match status" value="1"/>
</dbReference>
<feature type="signal peptide" evidence="17">
    <location>
        <begin position="1"/>
        <end position="27"/>
    </location>
</feature>
<dbReference type="Pfam" id="PF00593">
    <property type="entry name" value="TonB_dep_Rec_b-barrel"/>
    <property type="match status" value="1"/>
</dbReference>